<reference evidence="1 2" key="1">
    <citation type="submission" date="2024-10" db="EMBL/GenBank/DDBJ databases">
        <title>The Natural Products Discovery Center: Release of the First 8490 Sequenced Strains for Exploring Actinobacteria Biosynthetic Diversity.</title>
        <authorList>
            <person name="Kalkreuter E."/>
            <person name="Kautsar S.A."/>
            <person name="Yang D."/>
            <person name="Bader C.D."/>
            <person name="Teijaro C.N."/>
            <person name="Fluegel L."/>
            <person name="Davis C.M."/>
            <person name="Simpson J.R."/>
            <person name="Lauterbach L."/>
            <person name="Steele A.D."/>
            <person name="Gui C."/>
            <person name="Meng S."/>
            <person name="Li G."/>
            <person name="Viehrig K."/>
            <person name="Ye F."/>
            <person name="Su P."/>
            <person name="Kiefer A.F."/>
            <person name="Nichols A."/>
            <person name="Cepeda A.J."/>
            <person name="Yan W."/>
            <person name="Fan B."/>
            <person name="Jiang Y."/>
            <person name="Adhikari A."/>
            <person name="Zheng C.-J."/>
            <person name="Schuster L."/>
            <person name="Cowan T.M."/>
            <person name="Smanski M.J."/>
            <person name="Chevrette M.G."/>
            <person name="De Carvalho L.P.S."/>
            <person name="Shen B."/>
        </authorList>
    </citation>
    <scope>NUCLEOTIDE SEQUENCE [LARGE SCALE GENOMIC DNA]</scope>
    <source>
        <strain evidence="1 2">NPDC002173</strain>
    </source>
</reference>
<evidence type="ECO:0000313" key="1">
    <source>
        <dbReference type="EMBL" id="MFF3665408.1"/>
    </source>
</evidence>
<sequence>MMGAAVGQEALERAKRDAAVVAVGRARQAIVDAGRAEVRAVAVARAAGVTWEAIAGQLGVKQPNAVRKYGAAVRALLDSGEALTR</sequence>
<comment type="caution">
    <text evidence="1">The sequence shown here is derived from an EMBL/GenBank/DDBJ whole genome shotgun (WGS) entry which is preliminary data.</text>
</comment>
<accession>A0ABW6SMC6</accession>
<gene>
    <name evidence="1" type="ORF">ACFYXI_07420</name>
</gene>
<evidence type="ECO:0000313" key="2">
    <source>
        <dbReference type="Proteomes" id="UP001602013"/>
    </source>
</evidence>
<protein>
    <recommendedName>
        <fullName evidence="3">RNA polymerase sigma factor 70 region 4 type 2 domain-containing protein</fullName>
    </recommendedName>
</protein>
<organism evidence="1 2">
    <name type="scientific">Microtetraspora malaysiensis</name>
    <dbReference type="NCBI Taxonomy" id="161358"/>
    <lineage>
        <taxon>Bacteria</taxon>
        <taxon>Bacillati</taxon>
        <taxon>Actinomycetota</taxon>
        <taxon>Actinomycetes</taxon>
        <taxon>Streptosporangiales</taxon>
        <taxon>Streptosporangiaceae</taxon>
        <taxon>Microtetraspora</taxon>
    </lineage>
</organism>
<dbReference type="EMBL" id="JBIASD010000004">
    <property type="protein sequence ID" value="MFF3665408.1"/>
    <property type="molecule type" value="Genomic_DNA"/>
</dbReference>
<evidence type="ECO:0008006" key="3">
    <source>
        <dbReference type="Google" id="ProtNLM"/>
    </source>
</evidence>
<dbReference type="RefSeq" id="WP_387409404.1">
    <property type="nucleotide sequence ID" value="NZ_JBIASD010000004.1"/>
</dbReference>
<dbReference type="Proteomes" id="UP001602013">
    <property type="component" value="Unassembled WGS sequence"/>
</dbReference>
<keyword evidence="2" id="KW-1185">Reference proteome</keyword>
<name>A0ABW6SMC6_9ACTN</name>
<proteinExistence type="predicted"/>